<feature type="region of interest" description="Disordered" evidence="1">
    <location>
        <begin position="85"/>
        <end position="106"/>
    </location>
</feature>
<name>A0A4Y8REP0_9HYPH</name>
<evidence type="ECO:0000313" key="4">
    <source>
        <dbReference type="Proteomes" id="UP000298179"/>
    </source>
</evidence>
<protein>
    <recommendedName>
        <fullName evidence="2">Bacteriophage tail tape measure N-terminal domain-containing protein</fullName>
    </recommendedName>
</protein>
<evidence type="ECO:0000259" key="2">
    <source>
        <dbReference type="Pfam" id="PF06791"/>
    </source>
</evidence>
<reference evidence="3 4" key="1">
    <citation type="submission" date="2019-03" db="EMBL/GenBank/DDBJ databases">
        <title>Jiella endophytica sp. nov., a novel endophytic bacterium isolated from root of Ficus microcarpa Linn. f.</title>
        <authorList>
            <person name="Tuo L."/>
        </authorList>
    </citation>
    <scope>NUCLEOTIDE SEQUENCE [LARGE SCALE GENOMIC DNA]</scope>
    <source>
        <strain evidence="3 4">CBS5Q-3</strain>
    </source>
</reference>
<dbReference type="Pfam" id="PF06791">
    <property type="entry name" value="TMP_2"/>
    <property type="match status" value="1"/>
</dbReference>
<dbReference type="Proteomes" id="UP000298179">
    <property type="component" value="Unassembled WGS sequence"/>
</dbReference>
<evidence type="ECO:0000313" key="3">
    <source>
        <dbReference type="EMBL" id="TFF20544.1"/>
    </source>
</evidence>
<dbReference type="OrthoDB" id="7904110at2"/>
<dbReference type="RefSeq" id="WP_134763193.1">
    <property type="nucleotide sequence ID" value="NZ_SOZD01000005.1"/>
</dbReference>
<dbReference type="InterPro" id="IPR009628">
    <property type="entry name" value="Phage_tape_measure_N"/>
</dbReference>
<dbReference type="EMBL" id="SOZD01000005">
    <property type="protein sequence ID" value="TFF20544.1"/>
    <property type="molecule type" value="Genomic_DNA"/>
</dbReference>
<dbReference type="AlphaFoldDB" id="A0A4Y8REP0"/>
<gene>
    <name evidence="3" type="ORF">E3C22_16685</name>
</gene>
<keyword evidence="4" id="KW-1185">Reference proteome</keyword>
<sequence>MVQPLQFSMVMTLDAKGVGQGAREARQEISATGQAAKSAGGDLGTMTTAMQAEAAAARQVKDALTGATGAEAAYRQELQRRVGANQNLSGRAPTPAAGGGAGAGGLPPTNQTAMLDQVRERYNPLYKIGQDYKRTLGEIAAAERTAGLAVSEANVYRRQAAELAERQMRALMRGERNQPTSGGFLSRVGFRPDQGMNLLRQGGDVGTMALMGASASQILTSQGFQIAEVFADAEGGAKKALKGIGQELLGLTRFVNPLTIGLTAAGGAVLYFATRSSAAERSVEASTKATAAYVEALKDVKMAAGDAAEGAGRIFERETRVSETTARAQMDAALKAQRDARQAAVEAAGSRLSRDLLGSMGGLGDNNRQRQFALLDNAITRLEDGTITAKQFREEISAIRVDGNLSRPFRDVADALEQDAKAAVEAEARVDSLKGAVEELHRVAAQRRLGDAMEALRGYVPDLRTPRQRIAEDYSRAIGAIDSIPRFDNARGGEGERAAADAQRQKALEELTRQEEIRRRGVLLDIAATGARTTAERAAIESARAFNQALADPSLEDHERQLRANEAALRVYAEAQREATDALQGAVDDLALAGLEGAARELAAINQEVTRQIALNPQAADSWRAYGEARRAALEIETNRNLFRPQEEERAEIEALAAALGKSTAERRRIMTDLKSEQELRRAGIDLTSREAEAYRRNARALADWRANVEKSGKALDDLQATGLDAIDKLVDGITDLDEKADFEAIFGDIAKDFAKQFIDLSVRNPLKNLAGGDLPTLSDIGGFEGLWATITGKAVPKPQAPTIALAERGATPFNPLFVSLVGSGLPGSIGGGLLAPAGASAATVGGVTRGGALAPVTALDPASRRVAEAFSVTAPAADGLVPIDQMADYIRQAAAARGIDPETALRVARSEGLGEGIWQSNYRRGSYREPSYGPFQLLKGGPGTGFGQGLGNAFMRETGLDPADPRNAYSGVDYALNRAARNGWSDWYGAAKVGVGRWDGLAGAQALPFDQAAIQKQIEASPSALSRSAEALAPAATQFQTGFDGALNQQLLGGLGSAVDQFLPGWGGILQKLLSQMGGGGGLGALFGGDLGLPAMPAYTGPGPAGFYDTGGYTGPGPRHKVSGYVHAGEVVWNQDDVAAAGGPAAAEAIRIGMRAGAGYERGGVVAKAVAPSSSRLREAAQSSASGGPSKTVVNVNNYGKDGAEVSERTDSNGDRIIDVTIRRVARDEVTRRGTPTNRALRAGGLQMPVTIR</sequence>
<accession>A0A4Y8REP0</accession>
<feature type="domain" description="Bacteriophage tail tape measure N-terminal" evidence="2">
    <location>
        <begin position="196"/>
        <end position="281"/>
    </location>
</feature>
<organism evidence="3 4">
    <name type="scientific">Jiella endophytica</name>
    <dbReference type="NCBI Taxonomy" id="2558362"/>
    <lineage>
        <taxon>Bacteria</taxon>
        <taxon>Pseudomonadati</taxon>
        <taxon>Pseudomonadota</taxon>
        <taxon>Alphaproteobacteria</taxon>
        <taxon>Hyphomicrobiales</taxon>
        <taxon>Aurantimonadaceae</taxon>
        <taxon>Jiella</taxon>
    </lineage>
</organism>
<comment type="caution">
    <text evidence="3">The sequence shown here is derived from an EMBL/GenBank/DDBJ whole genome shotgun (WGS) entry which is preliminary data.</text>
</comment>
<evidence type="ECO:0000256" key="1">
    <source>
        <dbReference type="SAM" id="MobiDB-lite"/>
    </source>
</evidence>
<proteinExistence type="predicted"/>